<name>A0AAW1CVI3_9HEMI</name>
<evidence type="ECO:0000313" key="3">
    <source>
        <dbReference type="Proteomes" id="UP001461498"/>
    </source>
</evidence>
<keyword evidence="1" id="KW-1133">Transmembrane helix</keyword>
<evidence type="ECO:0000313" key="2">
    <source>
        <dbReference type="EMBL" id="KAK9502451.1"/>
    </source>
</evidence>
<feature type="transmembrane region" description="Helical" evidence="1">
    <location>
        <begin position="43"/>
        <end position="66"/>
    </location>
</feature>
<evidence type="ECO:0000256" key="1">
    <source>
        <dbReference type="SAM" id="Phobius"/>
    </source>
</evidence>
<dbReference type="EMBL" id="JAPXFL010000008">
    <property type="protein sequence ID" value="KAK9502451.1"/>
    <property type="molecule type" value="Genomic_DNA"/>
</dbReference>
<gene>
    <name evidence="2" type="ORF">O3M35_011230</name>
</gene>
<organism evidence="2 3">
    <name type="scientific">Rhynocoris fuscipes</name>
    <dbReference type="NCBI Taxonomy" id="488301"/>
    <lineage>
        <taxon>Eukaryota</taxon>
        <taxon>Metazoa</taxon>
        <taxon>Ecdysozoa</taxon>
        <taxon>Arthropoda</taxon>
        <taxon>Hexapoda</taxon>
        <taxon>Insecta</taxon>
        <taxon>Pterygota</taxon>
        <taxon>Neoptera</taxon>
        <taxon>Paraneoptera</taxon>
        <taxon>Hemiptera</taxon>
        <taxon>Heteroptera</taxon>
        <taxon>Panheteroptera</taxon>
        <taxon>Cimicomorpha</taxon>
        <taxon>Reduviidae</taxon>
        <taxon>Harpactorinae</taxon>
        <taxon>Harpactorini</taxon>
        <taxon>Rhynocoris</taxon>
    </lineage>
</organism>
<accession>A0AAW1CVI3</accession>
<feature type="transmembrane region" description="Helical" evidence="1">
    <location>
        <begin position="135"/>
        <end position="155"/>
    </location>
</feature>
<keyword evidence="1" id="KW-0472">Membrane</keyword>
<keyword evidence="3" id="KW-1185">Reference proteome</keyword>
<proteinExistence type="predicted"/>
<sequence length="193" mass="23614">MAKKEVDLNEIGKIYHKILRKIFFNVYRGKYKDTWKGKFIKSVYFAFLFSLPFSFFTSQLTSWFYMTKYTEKMLSFALVFNISCIMVRVITLCTMAEQLESLYLNFQDFHCNRHRPQQSIKELNKTYWRILKIDYRASIFFLFNVVNWYMVPVIFHRQIFNLITGHEFDYERWSSDLPCLVFIKIKSPWREIR</sequence>
<protein>
    <submittedName>
        <fullName evidence="2">Uncharacterized protein</fullName>
    </submittedName>
</protein>
<reference evidence="2 3" key="1">
    <citation type="submission" date="2022-12" db="EMBL/GenBank/DDBJ databases">
        <title>Chromosome-level genome assembly of true bugs.</title>
        <authorList>
            <person name="Ma L."/>
            <person name="Li H."/>
        </authorList>
    </citation>
    <scope>NUCLEOTIDE SEQUENCE [LARGE SCALE GENOMIC DNA]</scope>
    <source>
        <strain evidence="2">Lab_2022b</strain>
    </source>
</reference>
<feature type="transmembrane region" description="Helical" evidence="1">
    <location>
        <begin position="73"/>
        <end position="91"/>
    </location>
</feature>
<dbReference type="Proteomes" id="UP001461498">
    <property type="component" value="Unassembled WGS sequence"/>
</dbReference>
<dbReference type="AlphaFoldDB" id="A0AAW1CVI3"/>
<keyword evidence="1" id="KW-0812">Transmembrane</keyword>
<comment type="caution">
    <text evidence="2">The sequence shown here is derived from an EMBL/GenBank/DDBJ whole genome shotgun (WGS) entry which is preliminary data.</text>
</comment>